<dbReference type="InterPro" id="IPR000835">
    <property type="entry name" value="HTH_MarR-typ"/>
</dbReference>
<dbReference type="Proteomes" id="UP000619479">
    <property type="component" value="Unassembled WGS sequence"/>
</dbReference>
<dbReference type="PROSITE" id="PS50995">
    <property type="entry name" value="HTH_MARR_2"/>
    <property type="match status" value="1"/>
</dbReference>
<dbReference type="InterPro" id="IPR036388">
    <property type="entry name" value="WH-like_DNA-bd_sf"/>
</dbReference>
<dbReference type="EMBL" id="BOMH01000041">
    <property type="protein sequence ID" value="GID67661.1"/>
    <property type="molecule type" value="Genomic_DNA"/>
</dbReference>
<dbReference type="GO" id="GO:0003700">
    <property type="term" value="F:DNA-binding transcription factor activity"/>
    <property type="evidence" value="ECO:0007669"/>
    <property type="project" value="InterPro"/>
</dbReference>
<evidence type="ECO:0000313" key="3">
    <source>
        <dbReference type="Proteomes" id="UP000619479"/>
    </source>
</evidence>
<gene>
    <name evidence="2" type="ORF">Acy02nite_55420</name>
</gene>
<proteinExistence type="predicted"/>
<evidence type="ECO:0000259" key="1">
    <source>
        <dbReference type="PROSITE" id="PS50995"/>
    </source>
</evidence>
<name>A0A919IMZ7_9ACTN</name>
<protein>
    <recommendedName>
        <fullName evidence="1">HTH marR-type domain-containing protein</fullName>
    </recommendedName>
</protein>
<accession>A0A919IMZ7</accession>
<feature type="domain" description="HTH marR-type" evidence="1">
    <location>
        <begin position="5"/>
        <end position="139"/>
    </location>
</feature>
<dbReference type="PANTHER" id="PTHR33164:SF57">
    <property type="entry name" value="MARR-FAMILY TRANSCRIPTIONAL REGULATOR"/>
    <property type="match status" value="1"/>
</dbReference>
<dbReference type="RefSeq" id="WP_203745621.1">
    <property type="nucleotide sequence ID" value="NZ_BAAAUC010000045.1"/>
</dbReference>
<dbReference type="InterPro" id="IPR036390">
    <property type="entry name" value="WH_DNA-bd_sf"/>
</dbReference>
<dbReference type="SMART" id="SM00347">
    <property type="entry name" value="HTH_MARR"/>
    <property type="match status" value="1"/>
</dbReference>
<dbReference type="Pfam" id="PF12802">
    <property type="entry name" value="MarR_2"/>
    <property type="match status" value="1"/>
</dbReference>
<dbReference type="Gene3D" id="1.10.10.10">
    <property type="entry name" value="Winged helix-like DNA-binding domain superfamily/Winged helix DNA-binding domain"/>
    <property type="match status" value="1"/>
</dbReference>
<keyword evidence="3" id="KW-1185">Reference proteome</keyword>
<dbReference type="PANTHER" id="PTHR33164">
    <property type="entry name" value="TRANSCRIPTIONAL REGULATOR, MARR FAMILY"/>
    <property type="match status" value="1"/>
</dbReference>
<dbReference type="GO" id="GO:0006950">
    <property type="term" value="P:response to stress"/>
    <property type="evidence" value="ECO:0007669"/>
    <property type="project" value="TreeGrafter"/>
</dbReference>
<dbReference type="InterPro" id="IPR039422">
    <property type="entry name" value="MarR/SlyA-like"/>
</dbReference>
<dbReference type="SUPFAM" id="SSF46785">
    <property type="entry name" value="Winged helix' DNA-binding domain"/>
    <property type="match status" value="1"/>
</dbReference>
<dbReference type="AlphaFoldDB" id="A0A919IMZ7"/>
<organism evidence="2 3">
    <name type="scientific">Actinoplanes cyaneus</name>
    <dbReference type="NCBI Taxonomy" id="52696"/>
    <lineage>
        <taxon>Bacteria</taxon>
        <taxon>Bacillati</taxon>
        <taxon>Actinomycetota</taxon>
        <taxon>Actinomycetes</taxon>
        <taxon>Micromonosporales</taxon>
        <taxon>Micromonosporaceae</taxon>
        <taxon>Actinoplanes</taxon>
    </lineage>
</organism>
<evidence type="ECO:0000313" key="2">
    <source>
        <dbReference type="EMBL" id="GID67661.1"/>
    </source>
</evidence>
<reference evidence="2" key="1">
    <citation type="submission" date="2021-01" db="EMBL/GenBank/DDBJ databases">
        <title>Whole genome shotgun sequence of Actinoplanes cyaneus NBRC 14990.</title>
        <authorList>
            <person name="Komaki H."/>
            <person name="Tamura T."/>
        </authorList>
    </citation>
    <scope>NUCLEOTIDE SEQUENCE</scope>
    <source>
        <strain evidence="2">NBRC 14990</strain>
    </source>
</reference>
<comment type="caution">
    <text evidence="2">The sequence shown here is derived from an EMBL/GenBank/DDBJ whole genome shotgun (WGS) entry which is preliminary data.</text>
</comment>
<sequence>MHGAPPEIGMRLHDLLKAIRLIKQHRSAAQPAIPTGLLGLLTEIDRLPTGCRSRDLAEHAGLDPSTVSRGVATLVRQGMVAREADPHDGRATILVVTPAGRAALSDALRWHAELITSALDGWSADDIESLQRGIDRFVGDIHRALNIHETTEAAP</sequence>